<dbReference type="SUPFAM" id="SSF48452">
    <property type="entry name" value="TPR-like"/>
    <property type="match status" value="1"/>
</dbReference>
<feature type="domain" description="CS" evidence="2">
    <location>
        <begin position="721"/>
        <end position="824"/>
    </location>
</feature>
<dbReference type="PROSITE" id="PS51203">
    <property type="entry name" value="CS"/>
    <property type="match status" value="1"/>
</dbReference>
<organism evidence="3">
    <name type="scientific">Aureoumbra lagunensis</name>
    <dbReference type="NCBI Taxonomy" id="44058"/>
    <lineage>
        <taxon>Eukaryota</taxon>
        <taxon>Sar</taxon>
        <taxon>Stramenopiles</taxon>
        <taxon>Ochrophyta</taxon>
        <taxon>Pelagophyceae</taxon>
        <taxon>Pelagomonadales</taxon>
        <taxon>Aureoumbra</taxon>
    </lineage>
</organism>
<evidence type="ECO:0000259" key="2">
    <source>
        <dbReference type="PROSITE" id="PS51203"/>
    </source>
</evidence>
<evidence type="ECO:0000313" key="3">
    <source>
        <dbReference type="EMBL" id="CAE0373989.1"/>
    </source>
</evidence>
<reference evidence="3" key="1">
    <citation type="submission" date="2021-01" db="EMBL/GenBank/DDBJ databases">
        <authorList>
            <person name="Corre E."/>
            <person name="Pelletier E."/>
            <person name="Niang G."/>
            <person name="Scheremetjew M."/>
            <person name="Finn R."/>
            <person name="Kale V."/>
            <person name="Holt S."/>
            <person name="Cochrane G."/>
            <person name="Meng A."/>
            <person name="Brown T."/>
            <person name="Cohen L."/>
        </authorList>
    </citation>
    <scope>NUCLEOTIDE SEQUENCE</scope>
    <source>
        <strain evidence="3">CCMP1510</strain>
    </source>
</reference>
<dbReference type="Gene3D" id="1.25.40.10">
    <property type="entry name" value="Tetratricopeptide repeat domain"/>
    <property type="match status" value="1"/>
</dbReference>
<proteinExistence type="predicted"/>
<dbReference type="AlphaFoldDB" id="A0A7S3K5W5"/>
<dbReference type="InterPro" id="IPR008978">
    <property type="entry name" value="HSP20-like_chaperone"/>
</dbReference>
<evidence type="ECO:0000256" key="1">
    <source>
        <dbReference type="SAM" id="Coils"/>
    </source>
</evidence>
<dbReference type="Gene3D" id="2.60.40.790">
    <property type="match status" value="1"/>
</dbReference>
<sequence length="943" mass="107096">MTDLPPRQYRVKTNGCIVREGPSLKSQEVATLDSGVVVSVVGPARWITNDSTGRNRLELVHPVRGWASELCLEPYGTAHFQVFSRKEQERKAKNKSEYERLKRDATSAYQEWAMKNFISDMWSLRSRVQYARHLLLQENEASLHEAEGRLRRALDEDPYNREALELLDQLSAKKKEINASRVPKSKIEEAGAEFAKKNWRSASQLYVQLAQDEENDKDFIARMAANASACFAQLKKWSDAERWAQIAVHHAPNWTKARRRLALALVARDTGAAAARRELDIALKLLDDNTQEKKEIFTQIKNVDRIVNKREIQDMIKADQETAVWREIQLQQNLQKEFRLLGHEDDTIRDVPEKVEQDAKIQRRHTRRAETARLFMTPTQRARLAERRLAKRRILFGESKCLKSEDNLFATTRGDDWNLTEFEFDGSDLESSDISSGDLSSEDDEDILAANDRDQARQAVRQAKIHLEKLRVDTLLENLNRIIKPRAARLTLPPGQSSAKLSQNRTKIKQINSSVSVIALGDTPIFNTDNNYAYFYVSTLQAGRPGFGLVTTAYSGGGLEDKCSCWLALSSARHAFVKYALGKQVGELPAIGQVFPGDCYGLCIQKEHDNAFSVDLFRNGDFICRVFTIAELYGFIPNQTSIPNQVYPAIATLDNRIDCAEYRFGLDALNDPLRNAHIQPKRYKLVYEDGTPHPRQDERRFKYAFVEVHTKGDGAPNAVWCQTFQARWTQSVECIHLIAIRKPSEISASDCDVSIRTRYIKAAHRATREVWLEGQLERDVHPKSCLWYVDDDGSLRFLLVKSSTALYKDRSGLEPADAQWPRLFDFDDLLEPDDMDYDRTDMDPIFSRRLALAQKKASEKASLELAKREKCEALGIPWTWVMDDGSSPPQLADPSMAMTTRVPSDQGPGGDIQPSYLIPGQSGYDVPVDTHLVLRETGKLSGV</sequence>
<dbReference type="SUPFAM" id="SSF49764">
    <property type="entry name" value="HSP20-like chaperones"/>
    <property type="match status" value="1"/>
</dbReference>
<dbReference type="EMBL" id="HBIJ01022637">
    <property type="protein sequence ID" value="CAE0373989.1"/>
    <property type="molecule type" value="Transcribed_RNA"/>
</dbReference>
<accession>A0A7S3K5W5</accession>
<keyword evidence="1" id="KW-0175">Coiled coil</keyword>
<dbReference type="InterPro" id="IPR011990">
    <property type="entry name" value="TPR-like_helical_dom_sf"/>
</dbReference>
<dbReference type="Pfam" id="PF04969">
    <property type="entry name" value="CS"/>
    <property type="match status" value="1"/>
</dbReference>
<gene>
    <name evidence="3" type="ORF">ALAG00032_LOCUS14792</name>
</gene>
<name>A0A7S3K5W5_9STRA</name>
<protein>
    <recommendedName>
        <fullName evidence="2">CS domain-containing protein</fullName>
    </recommendedName>
</protein>
<feature type="coiled-coil region" evidence="1">
    <location>
        <begin position="136"/>
        <end position="180"/>
    </location>
</feature>
<dbReference type="InterPro" id="IPR007052">
    <property type="entry name" value="CS_dom"/>
</dbReference>